<keyword evidence="1" id="KW-1133">Transmembrane helix</keyword>
<keyword evidence="1" id="KW-0812">Transmembrane</keyword>
<evidence type="ECO:0000313" key="2">
    <source>
        <dbReference type="EMBL" id="MYH62446.1"/>
    </source>
</evidence>
<sequence length="354" mass="38823">MGERVLLVGEAKLAAEKWVQREGIRLPGLEGAFITGSVTTLPDEKLLPASSDVDVTVVLTHPPTRKPGKFSYCGVLLEVTFEAPQRIFSAETVLGDPHLAGGTWVMKIDADPSGRLKRLQREVAGRYAYRQWVRRRCRAAAATASARLQSLDRSAALHERVTAWLFGTSLTALILLLAGLRAPTVRRRYVEVRDLLFEHGRPGFHEQLLHLLGCADWGQSQASEHLEAVASAFERAKSLPKGDFPYAGDISAAARGVAIGGSRELIEQGLHREAVFWIVATYSRCQWILDFNGCDDVGDGLQQGYLSMLNDLGITSAADLEARCKQVLAFLPRVMEVAEAVMDTTAEIEQGNQM</sequence>
<evidence type="ECO:0000256" key="1">
    <source>
        <dbReference type="SAM" id="Phobius"/>
    </source>
</evidence>
<dbReference type="EMBL" id="VYDA01000433">
    <property type="protein sequence ID" value="MYH62446.1"/>
    <property type="molecule type" value="Genomic_DNA"/>
</dbReference>
<protein>
    <submittedName>
        <fullName evidence="2">Uncharacterized protein</fullName>
    </submittedName>
</protein>
<comment type="caution">
    <text evidence="2">The sequence shown here is derived from an EMBL/GenBank/DDBJ whole genome shotgun (WGS) entry which is preliminary data.</text>
</comment>
<proteinExistence type="predicted"/>
<organism evidence="2">
    <name type="scientific">Caldilineaceae bacterium SB0675_bin_29</name>
    <dbReference type="NCBI Taxonomy" id="2605266"/>
    <lineage>
        <taxon>Bacteria</taxon>
        <taxon>Bacillati</taxon>
        <taxon>Chloroflexota</taxon>
        <taxon>Caldilineae</taxon>
        <taxon>Caldilineales</taxon>
        <taxon>Caldilineaceae</taxon>
    </lineage>
</organism>
<feature type="transmembrane region" description="Helical" evidence="1">
    <location>
        <begin position="161"/>
        <end position="180"/>
    </location>
</feature>
<accession>A0A6B1G4Y2</accession>
<name>A0A6B1G4Y2_9CHLR</name>
<dbReference type="AlphaFoldDB" id="A0A6B1G4Y2"/>
<keyword evidence="1" id="KW-0472">Membrane</keyword>
<reference evidence="2" key="1">
    <citation type="submission" date="2019-09" db="EMBL/GenBank/DDBJ databases">
        <title>Characterisation of the sponge microbiome using genome-centric metagenomics.</title>
        <authorList>
            <person name="Engelberts J.P."/>
            <person name="Robbins S.J."/>
            <person name="De Goeij J.M."/>
            <person name="Aranda M."/>
            <person name="Bell S.C."/>
            <person name="Webster N.S."/>
        </authorList>
    </citation>
    <scope>NUCLEOTIDE SEQUENCE</scope>
    <source>
        <strain evidence="2">SB0675_bin_29</strain>
    </source>
</reference>
<gene>
    <name evidence="2" type="ORF">F4148_12040</name>
</gene>